<evidence type="ECO:0000256" key="3">
    <source>
        <dbReference type="ARBA" id="ARBA00022692"/>
    </source>
</evidence>
<evidence type="ECO:0000256" key="4">
    <source>
        <dbReference type="ARBA" id="ARBA00022729"/>
    </source>
</evidence>
<dbReference type="SUPFAM" id="SSF81383">
    <property type="entry name" value="F-box domain"/>
    <property type="match status" value="1"/>
</dbReference>
<dbReference type="Gene3D" id="1.20.1280.50">
    <property type="match status" value="1"/>
</dbReference>
<organism evidence="9 10">
    <name type="scientific">Apatococcus lobatus</name>
    <dbReference type="NCBI Taxonomy" id="904363"/>
    <lineage>
        <taxon>Eukaryota</taxon>
        <taxon>Viridiplantae</taxon>
        <taxon>Chlorophyta</taxon>
        <taxon>core chlorophytes</taxon>
        <taxon>Trebouxiophyceae</taxon>
        <taxon>Chlorellales</taxon>
        <taxon>Chlorellaceae</taxon>
        <taxon>Apatococcus</taxon>
    </lineage>
</organism>
<dbReference type="InterPro" id="IPR046956">
    <property type="entry name" value="RLP23-like"/>
</dbReference>
<evidence type="ECO:0000256" key="7">
    <source>
        <dbReference type="ARBA" id="ARBA00023180"/>
    </source>
</evidence>
<comment type="caution">
    <text evidence="9">The sequence shown here is derived from an EMBL/GenBank/DDBJ whole genome shotgun (WGS) entry which is preliminary data.</text>
</comment>
<evidence type="ECO:0000313" key="9">
    <source>
        <dbReference type="EMBL" id="KAK9822333.1"/>
    </source>
</evidence>
<dbReference type="AlphaFoldDB" id="A0AAW1QLQ6"/>
<dbReference type="Gene3D" id="3.80.10.10">
    <property type="entry name" value="Ribonuclease Inhibitor"/>
    <property type="match status" value="2"/>
</dbReference>
<accession>A0AAW1QLQ6</accession>
<dbReference type="InterPro" id="IPR036047">
    <property type="entry name" value="F-box-like_dom_sf"/>
</dbReference>
<proteinExistence type="predicted"/>
<sequence length="598" mass="66234">MQDWQALPAEVLAISFSHIHGIGRRPVRQVCKRWRDVFDSSLRTLTPRQWNTSLLAKFPYLESLDCSLCPDQVDDTAAHEIPASLLQLQQLKLHGCMINGDFLSAWPDPFNDADIEGRRSLLHLDLSTRRTEKAPLSAALSSFIMTGLQRLPHLADLNLQGRPVAEHGGLWPVTCLAPTLTALTISDSLLWSSEPPRVLRMLEALPEFTALQRLSLQDFWVFTEASFQSDPSLNVLSRLTRLTSLNLCSTHFTTGLEQLAALTALQRLDLSLNPSFNGVDMDIASEWGHLRSLSLAGCNNIKSGALANLCALNGRDNEAPLKESLQDLDVSSLFITFPRAFEKTVQPFTGLTRLIMRDNSTKASATDMLTAIASSLPNLITLDLGFKKQEAARTWLSAHQSAPQEDDEGCEEAAPSLEGLGKLQHLCLQGRNLSEQLLAQILHLSRLVTLDLGNALYDGICHDFCHMHADSWKALFSLHDLRRFRSTWLPGEGQLADIQCLPKLELFDVVGGPWLNNLRSSNWVALAGLPELACLSLQNPMRLSNQSLASLNMKALPDRLQLALRYGLDYRAGAPIRADIFSRIDDGLRMIIPSCQGS</sequence>
<reference evidence="9 10" key="1">
    <citation type="journal article" date="2024" name="Nat. Commun.">
        <title>Phylogenomics reveals the evolutionary origins of lichenization in chlorophyte algae.</title>
        <authorList>
            <person name="Puginier C."/>
            <person name="Libourel C."/>
            <person name="Otte J."/>
            <person name="Skaloud P."/>
            <person name="Haon M."/>
            <person name="Grisel S."/>
            <person name="Petersen M."/>
            <person name="Berrin J.G."/>
            <person name="Delaux P.M."/>
            <person name="Dal Grande F."/>
            <person name="Keller J."/>
        </authorList>
    </citation>
    <scope>NUCLEOTIDE SEQUENCE [LARGE SCALE GENOMIC DNA]</scope>
    <source>
        <strain evidence="9 10">SAG 2145</strain>
    </source>
</reference>
<gene>
    <name evidence="9" type="ORF">WJX74_008651</name>
</gene>
<dbReference type="InterPro" id="IPR001810">
    <property type="entry name" value="F-box_dom"/>
</dbReference>
<dbReference type="GO" id="GO:0016020">
    <property type="term" value="C:membrane"/>
    <property type="evidence" value="ECO:0007669"/>
    <property type="project" value="UniProtKB-SubCell"/>
</dbReference>
<keyword evidence="7" id="KW-0325">Glycoprotein</keyword>
<evidence type="ECO:0000256" key="6">
    <source>
        <dbReference type="ARBA" id="ARBA00023136"/>
    </source>
</evidence>
<evidence type="ECO:0000313" key="10">
    <source>
        <dbReference type="Proteomes" id="UP001438707"/>
    </source>
</evidence>
<dbReference type="PANTHER" id="PTHR48063">
    <property type="entry name" value="LRR RECEPTOR-LIKE KINASE"/>
    <property type="match status" value="1"/>
</dbReference>
<dbReference type="EMBL" id="JALJOS010000033">
    <property type="protein sequence ID" value="KAK9822333.1"/>
    <property type="molecule type" value="Genomic_DNA"/>
</dbReference>
<keyword evidence="10" id="KW-1185">Reference proteome</keyword>
<comment type="subcellular location">
    <subcellularLocation>
        <location evidence="1">Cytoplasm</location>
        <location evidence="1">Cytoskeleton</location>
        <location evidence="1">Cilium axoneme</location>
    </subcellularLocation>
    <subcellularLocation>
        <location evidence="2">Membrane</location>
        <topology evidence="2">Single-pass type I membrane protein</topology>
    </subcellularLocation>
</comment>
<keyword evidence="4" id="KW-0732">Signal</keyword>
<evidence type="ECO:0000256" key="1">
    <source>
        <dbReference type="ARBA" id="ARBA00004430"/>
    </source>
</evidence>
<dbReference type="Pfam" id="PF00646">
    <property type="entry name" value="F-box"/>
    <property type="match status" value="1"/>
</dbReference>
<evidence type="ECO:0000259" key="8">
    <source>
        <dbReference type="Pfam" id="PF00646"/>
    </source>
</evidence>
<evidence type="ECO:0000256" key="5">
    <source>
        <dbReference type="ARBA" id="ARBA00022989"/>
    </source>
</evidence>
<dbReference type="GO" id="GO:0005930">
    <property type="term" value="C:axoneme"/>
    <property type="evidence" value="ECO:0007669"/>
    <property type="project" value="UniProtKB-SubCell"/>
</dbReference>
<protein>
    <recommendedName>
        <fullName evidence="8">F-box domain-containing protein</fullName>
    </recommendedName>
</protein>
<keyword evidence="5" id="KW-1133">Transmembrane helix</keyword>
<keyword evidence="3" id="KW-0812">Transmembrane</keyword>
<dbReference type="SUPFAM" id="SSF52047">
    <property type="entry name" value="RNI-like"/>
    <property type="match status" value="1"/>
</dbReference>
<keyword evidence="6" id="KW-0472">Membrane</keyword>
<dbReference type="InterPro" id="IPR032675">
    <property type="entry name" value="LRR_dom_sf"/>
</dbReference>
<dbReference type="PANTHER" id="PTHR48063:SF112">
    <property type="entry name" value="RECEPTOR LIKE PROTEIN 30-LIKE"/>
    <property type="match status" value="1"/>
</dbReference>
<evidence type="ECO:0000256" key="2">
    <source>
        <dbReference type="ARBA" id="ARBA00004479"/>
    </source>
</evidence>
<feature type="domain" description="F-box" evidence="8">
    <location>
        <begin position="4"/>
        <end position="42"/>
    </location>
</feature>
<name>A0AAW1QLQ6_9CHLO</name>
<dbReference type="Proteomes" id="UP001438707">
    <property type="component" value="Unassembled WGS sequence"/>
</dbReference>